<evidence type="ECO:0000313" key="3">
    <source>
        <dbReference type="Proteomes" id="UP000322917"/>
    </source>
</evidence>
<protein>
    <submittedName>
        <fullName evidence="2">Uncharacterized protein</fullName>
    </submittedName>
</protein>
<proteinExistence type="predicted"/>
<evidence type="ECO:0000256" key="1">
    <source>
        <dbReference type="SAM" id="Phobius"/>
    </source>
</evidence>
<name>A0A1M6G9A5_9FIRM</name>
<keyword evidence="1" id="KW-0472">Membrane</keyword>
<organism evidence="2 3">
    <name type="scientific">Propionispora hippei DSM 15287</name>
    <dbReference type="NCBI Taxonomy" id="1123003"/>
    <lineage>
        <taxon>Bacteria</taxon>
        <taxon>Bacillati</taxon>
        <taxon>Bacillota</taxon>
        <taxon>Negativicutes</taxon>
        <taxon>Selenomonadales</taxon>
        <taxon>Sporomusaceae</taxon>
        <taxon>Propionispora</taxon>
    </lineage>
</organism>
<dbReference type="Proteomes" id="UP000322917">
    <property type="component" value="Unassembled WGS sequence"/>
</dbReference>
<keyword evidence="3" id="KW-1185">Reference proteome</keyword>
<sequence length="296" mass="34966">MMNEWLLIHFTTFFVYYLIFSRQKRERAFCEAMLVLLIPLFGLLLLLIVKTFEKRYLSCEDPSYVYRSFEHEQAFFMEHEQQSEAVLAMQDVLLLTDTGTKRKLLGAAIRKDILRNNEVLLTALRDEDTEISHYAVSLVSRRIRALEEVFYRLQKRLAEVPTDVPALREYIDAIDVYVKSSSMDATSRISLQQEQVVLLERLLHLDRSEEKYFLMKIEGEIELRNYKKAEVFCQIFIECFPNSEQPYLSDIKLAYHLADARKIQRSIRQLKNSAIVFSQRALAVIRFWDRSEQHAS</sequence>
<gene>
    <name evidence="2" type="ORF">SAMN02745170_01674</name>
</gene>
<dbReference type="EMBL" id="FQZD01000011">
    <property type="protein sequence ID" value="SHJ06519.1"/>
    <property type="molecule type" value="Genomic_DNA"/>
</dbReference>
<dbReference type="RefSeq" id="WP_223191685.1">
    <property type="nucleotide sequence ID" value="NZ_FQZD01000011.1"/>
</dbReference>
<accession>A0A1M6G9A5</accession>
<dbReference type="AlphaFoldDB" id="A0A1M6G9A5"/>
<feature type="transmembrane region" description="Helical" evidence="1">
    <location>
        <begin position="28"/>
        <end position="49"/>
    </location>
</feature>
<feature type="transmembrane region" description="Helical" evidence="1">
    <location>
        <begin position="6"/>
        <end position="21"/>
    </location>
</feature>
<keyword evidence="1" id="KW-1133">Transmembrane helix</keyword>
<reference evidence="2 3" key="1">
    <citation type="submission" date="2016-11" db="EMBL/GenBank/DDBJ databases">
        <authorList>
            <person name="Varghese N."/>
            <person name="Submissions S."/>
        </authorList>
    </citation>
    <scope>NUCLEOTIDE SEQUENCE [LARGE SCALE GENOMIC DNA]</scope>
    <source>
        <strain evidence="2 3">DSM 15287</strain>
    </source>
</reference>
<keyword evidence="1" id="KW-0812">Transmembrane</keyword>
<evidence type="ECO:0000313" key="2">
    <source>
        <dbReference type="EMBL" id="SHJ06519.1"/>
    </source>
</evidence>